<feature type="transmembrane region" description="Helical" evidence="9">
    <location>
        <begin position="54"/>
        <end position="78"/>
    </location>
</feature>
<keyword evidence="5 9" id="KW-1133">Transmembrane helix</keyword>
<evidence type="ECO:0000256" key="6">
    <source>
        <dbReference type="ARBA" id="ARBA00023136"/>
    </source>
</evidence>
<comment type="caution">
    <text evidence="11">The sequence shown here is derived from an EMBL/GenBank/DDBJ whole genome shotgun (WGS) entry which is preliminary data.</text>
</comment>
<evidence type="ECO:0000256" key="8">
    <source>
        <dbReference type="SAM" id="MobiDB-lite"/>
    </source>
</evidence>
<keyword evidence="7" id="KW-0012">Acyltransferase</keyword>
<evidence type="ECO:0000256" key="1">
    <source>
        <dbReference type="ARBA" id="ARBA00004651"/>
    </source>
</evidence>
<dbReference type="GO" id="GO:0016410">
    <property type="term" value="F:N-acyltransferase activity"/>
    <property type="evidence" value="ECO:0007669"/>
    <property type="project" value="InterPro"/>
</dbReference>
<feature type="transmembrane region" description="Helical" evidence="9">
    <location>
        <begin position="341"/>
        <end position="359"/>
    </location>
</feature>
<keyword evidence="4 9" id="KW-0812">Transmembrane</keyword>
<feature type="region of interest" description="Disordered" evidence="8">
    <location>
        <begin position="362"/>
        <end position="381"/>
    </location>
</feature>
<dbReference type="PANTHER" id="PTHR38686:SF1">
    <property type="entry name" value="APOLIPOPROTEIN N-ACYLTRANSFERASE"/>
    <property type="match status" value="1"/>
</dbReference>
<dbReference type="InterPro" id="IPR045378">
    <property type="entry name" value="LNT_N"/>
</dbReference>
<evidence type="ECO:0000256" key="5">
    <source>
        <dbReference type="ARBA" id="ARBA00022989"/>
    </source>
</evidence>
<dbReference type="Proteomes" id="UP001174909">
    <property type="component" value="Unassembled WGS sequence"/>
</dbReference>
<evidence type="ECO:0000313" key="11">
    <source>
        <dbReference type="EMBL" id="CAI8040373.1"/>
    </source>
</evidence>
<dbReference type="InterPro" id="IPR004563">
    <property type="entry name" value="Apolipo_AcylTrfase"/>
</dbReference>
<keyword evidence="3" id="KW-0808">Transferase</keyword>
<evidence type="ECO:0000256" key="4">
    <source>
        <dbReference type="ARBA" id="ARBA00022692"/>
    </source>
</evidence>
<dbReference type="EMBL" id="CASHTH010003106">
    <property type="protein sequence ID" value="CAI8040373.1"/>
    <property type="molecule type" value="Genomic_DNA"/>
</dbReference>
<protein>
    <submittedName>
        <fullName evidence="11">Apolipoprotein N-acyltransferase 2</fullName>
    </submittedName>
</protein>
<evidence type="ECO:0000256" key="3">
    <source>
        <dbReference type="ARBA" id="ARBA00022679"/>
    </source>
</evidence>
<feature type="domain" description="CN hydrolase" evidence="10">
    <location>
        <begin position="127"/>
        <end position="328"/>
    </location>
</feature>
<gene>
    <name evidence="11" type="ORF">GBAR_LOCUS22507</name>
</gene>
<keyword evidence="6 9" id="KW-0472">Membrane</keyword>
<feature type="transmembrane region" description="Helical" evidence="9">
    <location>
        <begin position="90"/>
        <end position="109"/>
    </location>
</feature>
<evidence type="ECO:0000259" key="10">
    <source>
        <dbReference type="PROSITE" id="PS50263"/>
    </source>
</evidence>
<keyword evidence="2" id="KW-1003">Cell membrane</keyword>
<dbReference type="GO" id="GO:0042158">
    <property type="term" value="P:lipoprotein biosynthetic process"/>
    <property type="evidence" value="ECO:0007669"/>
    <property type="project" value="InterPro"/>
</dbReference>
<dbReference type="PANTHER" id="PTHR38686">
    <property type="entry name" value="APOLIPOPROTEIN N-ACYLTRANSFERASE"/>
    <property type="match status" value="1"/>
</dbReference>
<dbReference type="Pfam" id="PF20154">
    <property type="entry name" value="LNT_N"/>
    <property type="match status" value="1"/>
</dbReference>
<dbReference type="InterPro" id="IPR036526">
    <property type="entry name" value="C-N_Hydrolase_sf"/>
</dbReference>
<accession>A0AA35X048</accession>
<comment type="subcellular location">
    <subcellularLocation>
        <location evidence="1">Cell membrane</location>
        <topology evidence="1">Multi-pass membrane protein</topology>
    </subcellularLocation>
</comment>
<dbReference type="AlphaFoldDB" id="A0AA35X048"/>
<evidence type="ECO:0000313" key="12">
    <source>
        <dbReference type="Proteomes" id="UP001174909"/>
    </source>
</evidence>
<dbReference type="SUPFAM" id="SSF56317">
    <property type="entry name" value="Carbon-nitrogen hydrolase"/>
    <property type="match status" value="1"/>
</dbReference>
<keyword evidence="12" id="KW-1185">Reference proteome</keyword>
<reference evidence="11" key="1">
    <citation type="submission" date="2023-03" db="EMBL/GenBank/DDBJ databases">
        <authorList>
            <person name="Steffen K."/>
            <person name="Cardenas P."/>
        </authorList>
    </citation>
    <scope>NUCLEOTIDE SEQUENCE</scope>
</reference>
<evidence type="ECO:0000256" key="2">
    <source>
        <dbReference type="ARBA" id="ARBA00022475"/>
    </source>
</evidence>
<evidence type="ECO:0000256" key="7">
    <source>
        <dbReference type="ARBA" id="ARBA00023315"/>
    </source>
</evidence>
<dbReference type="InterPro" id="IPR003010">
    <property type="entry name" value="C-N_Hydrolase"/>
</dbReference>
<dbReference type="NCBIfam" id="TIGR00546">
    <property type="entry name" value="lnt"/>
    <property type="match status" value="1"/>
</dbReference>
<evidence type="ECO:0000256" key="9">
    <source>
        <dbReference type="SAM" id="Phobius"/>
    </source>
</evidence>
<organism evidence="11 12">
    <name type="scientific">Geodia barretti</name>
    <name type="common">Barrett's horny sponge</name>
    <dbReference type="NCBI Taxonomy" id="519541"/>
    <lineage>
        <taxon>Eukaryota</taxon>
        <taxon>Metazoa</taxon>
        <taxon>Porifera</taxon>
        <taxon>Demospongiae</taxon>
        <taxon>Heteroscleromorpha</taxon>
        <taxon>Tetractinellida</taxon>
        <taxon>Astrophorina</taxon>
        <taxon>Geodiidae</taxon>
        <taxon>Geodia</taxon>
    </lineage>
</organism>
<sequence>MLGPVLRGVAVAAGRLRPYAVAAAWTVYEFLKSGGFLGFPWGLAAYPVNTVTPLIQFTALTGVWGLSLLMALVNAAVAEGVQRPWRRQPVGAYLMVAALAIGALGYGFLRLGTAEARAPVSGPATRIDVALIQHHHDPWPEADPIARHQAISDSLRTLMRLTRRVLDEGDPDLVVWSETALVYQPVGHSDAEYYDLIPDGDPLAPFLRALNAHLITGAPYEVDPAAFEYSNASFLISPGANGFDHYRKQQLVPFAEAVPFWEVDFTVSSETQHLVAARFRSVETARPLLRATNGGITAALDVYGRPMPGSVLPPFTADAALVTLYLPATPAMTPYVAFGDYLPVALIIALIVLLGRHAASSGRRRRSPSTARRTAVTDSPR</sequence>
<dbReference type="GO" id="GO:0005886">
    <property type="term" value="C:plasma membrane"/>
    <property type="evidence" value="ECO:0007669"/>
    <property type="project" value="UniProtKB-SubCell"/>
</dbReference>
<name>A0AA35X048_GEOBA</name>
<dbReference type="PROSITE" id="PS50263">
    <property type="entry name" value="CN_HYDROLASE"/>
    <property type="match status" value="1"/>
</dbReference>
<proteinExistence type="predicted"/>
<dbReference type="Gene3D" id="3.60.110.10">
    <property type="entry name" value="Carbon-nitrogen hydrolase"/>
    <property type="match status" value="1"/>
</dbReference>